<dbReference type="Pfam" id="PF09349">
    <property type="entry name" value="OHCU_decarbox"/>
    <property type="match status" value="1"/>
</dbReference>
<feature type="domain" description="Oxo-4-hydroxy-4-carboxy-5-ureidoimidazoline decarboxylase" evidence="7">
    <location>
        <begin position="7"/>
        <end position="164"/>
    </location>
</feature>
<dbReference type="NCBIfam" id="TIGR03164">
    <property type="entry name" value="UHCUDC"/>
    <property type="match status" value="1"/>
</dbReference>
<dbReference type="Gene3D" id="1.10.3330.10">
    <property type="entry name" value="Oxo-4-hydroxy-4-carboxy-5-ureidoimidazoline decarboxylase"/>
    <property type="match status" value="1"/>
</dbReference>
<dbReference type="EMBL" id="JALPRX010000026">
    <property type="protein sequence ID" value="MCK8784159.1"/>
    <property type="molecule type" value="Genomic_DNA"/>
</dbReference>
<evidence type="ECO:0000256" key="1">
    <source>
        <dbReference type="ARBA" id="ARBA00001163"/>
    </source>
</evidence>
<gene>
    <name evidence="8" type="primary">uraD</name>
    <name evidence="8" type="ORF">M0638_07190</name>
</gene>
<dbReference type="SUPFAM" id="SSF158694">
    <property type="entry name" value="UraD-Like"/>
    <property type="match status" value="1"/>
</dbReference>
<evidence type="ECO:0000313" key="8">
    <source>
        <dbReference type="EMBL" id="MCK8784159.1"/>
    </source>
</evidence>
<dbReference type="InterPro" id="IPR036778">
    <property type="entry name" value="OHCU_decarboxylase_sf"/>
</dbReference>
<protein>
    <recommendedName>
        <fullName evidence="3">2-oxo-4-hydroxy-4-carboxy-5-ureidoimidazoline decarboxylase</fullName>
        <ecNumber evidence="3">4.1.1.97</ecNumber>
    </recommendedName>
</protein>
<accession>A0A9X1Y4Q2</accession>
<reference evidence="8" key="1">
    <citation type="submission" date="2022-04" db="EMBL/GenBank/DDBJ databases">
        <title>Roseomonas acroporae sp. nov., isolated from coral Acropora digitifera.</title>
        <authorList>
            <person name="Sun H."/>
        </authorList>
    </citation>
    <scope>NUCLEOTIDE SEQUENCE</scope>
    <source>
        <strain evidence="8">NAR14</strain>
    </source>
</reference>
<dbReference type="InterPro" id="IPR017580">
    <property type="entry name" value="OHCU_decarboxylase-1"/>
</dbReference>
<organism evidence="8 9">
    <name type="scientific">Roseomonas acroporae</name>
    <dbReference type="NCBI Taxonomy" id="2937791"/>
    <lineage>
        <taxon>Bacteria</taxon>
        <taxon>Pseudomonadati</taxon>
        <taxon>Pseudomonadota</taxon>
        <taxon>Alphaproteobacteria</taxon>
        <taxon>Acetobacterales</taxon>
        <taxon>Roseomonadaceae</taxon>
        <taxon>Roseomonas</taxon>
    </lineage>
</organism>
<evidence type="ECO:0000256" key="3">
    <source>
        <dbReference type="ARBA" id="ARBA00012257"/>
    </source>
</evidence>
<dbReference type="AlphaFoldDB" id="A0A9X1Y4Q2"/>
<evidence type="ECO:0000256" key="6">
    <source>
        <dbReference type="ARBA" id="ARBA00023239"/>
    </source>
</evidence>
<comment type="pathway">
    <text evidence="2">Purine metabolism; urate degradation; (S)-allantoin from urate: step 3/3.</text>
</comment>
<dbReference type="GO" id="GO:0000255">
    <property type="term" value="P:allantoin metabolic process"/>
    <property type="evidence" value="ECO:0007669"/>
    <property type="project" value="InterPro"/>
</dbReference>
<dbReference type="GO" id="GO:0051997">
    <property type="term" value="F:2-oxo-4-hydroxy-4-carboxy-5-ureidoimidazoline decarboxylase activity"/>
    <property type="evidence" value="ECO:0007669"/>
    <property type="project" value="UniProtKB-EC"/>
</dbReference>
<evidence type="ECO:0000313" key="9">
    <source>
        <dbReference type="Proteomes" id="UP001139516"/>
    </source>
</evidence>
<evidence type="ECO:0000256" key="2">
    <source>
        <dbReference type="ARBA" id="ARBA00004754"/>
    </source>
</evidence>
<dbReference type="InterPro" id="IPR018020">
    <property type="entry name" value="OHCU_decarboxylase"/>
</dbReference>
<comment type="caution">
    <text evidence="8">The sequence shown here is derived from an EMBL/GenBank/DDBJ whole genome shotgun (WGS) entry which is preliminary data.</text>
</comment>
<dbReference type="GO" id="GO:0006144">
    <property type="term" value="P:purine nucleobase metabolic process"/>
    <property type="evidence" value="ECO:0007669"/>
    <property type="project" value="UniProtKB-KW"/>
</dbReference>
<dbReference type="EC" id="4.1.1.97" evidence="3"/>
<dbReference type="PANTHER" id="PTHR43466:SF1">
    <property type="entry name" value="2-OXO-4-HYDROXY-4-CARBOXY-5-UREIDOIMIDAZOLINE DECARBOXYLASE-RELATED"/>
    <property type="match status" value="1"/>
</dbReference>
<evidence type="ECO:0000256" key="5">
    <source>
        <dbReference type="ARBA" id="ARBA00022793"/>
    </source>
</evidence>
<keyword evidence="5" id="KW-0210">Decarboxylase</keyword>
<name>A0A9X1Y4Q2_9PROT</name>
<comment type="catalytic activity">
    <reaction evidence="1">
        <text>5-hydroxy-2-oxo-4-ureido-2,5-dihydro-1H-imidazole-5-carboxylate + H(+) = (S)-allantoin + CO2</text>
        <dbReference type="Rhea" id="RHEA:26301"/>
        <dbReference type="ChEBI" id="CHEBI:15378"/>
        <dbReference type="ChEBI" id="CHEBI:15678"/>
        <dbReference type="ChEBI" id="CHEBI:16526"/>
        <dbReference type="ChEBI" id="CHEBI:58639"/>
        <dbReference type="EC" id="4.1.1.97"/>
    </reaction>
</comment>
<dbReference type="Proteomes" id="UP001139516">
    <property type="component" value="Unassembled WGS sequence"/>
</dbReference>
<evidence type="ECO:0000256" key="4">
    <source>
        <dbReference type="ARBA" id="ARBA00022631"/>
    </source>
</evidence>
<dbReference type="GO" id="GO:0019628">
    <property type="term" value="P:urate catabolic process"/>
    <property type="evidence" value="ECO:0007669"/>
    <property type="project" value="TreeGrafter"/>
</dbReference>
<keyword evidence="6 8" id="KW-0456">Lyase</keyword>
<keyword evidence="9" id="KW-1185">Reference proteome</keyword>
<proteinExistence type="predicted"/>
<sequence>MDLPTLNGLDRAEFIDVLGGVFEHAPWVAEAAWTARPFASVDALHEAMLGAVRAAPEERQMALLRGHPELAGQEAQEGVLTAESTGEQNRLGFTRLSRDEFDLMQRINAAYREKFDMPCIVALRLHPTRQSVQAEMQRRLALTRDEEIDNNLDQVGHITRGRLDQILAG</sequence>
<evidence type="ECO:0000259" key="7">
    <source>
        <dbReference type="Pfam" id="PF09349"/>
    </source>
</evidence>
<keyword evidence="4" id="KW-0659">Purine metabolism</keyword>
<dbReference type="RefSeq" id="WP_248666284.1">
    <property type="nucleotide sequence ID" value="NZ_JALPRX010000026.1"/>
</dbReference>
<dbReference type="PANTHER" id="PTHR43466">
    <property type="entry name" value="2-OXO-4-HYDROXY-4-CARBOXY-5-UREIDOIMIDAZOLINE DECARBOXYLASE-RELATED"/>
    <property type="match status" value="1"/>
</dbReference>